<evidence type="ECO:0000256" key="1">
    <source>
        <dbReference type="ARBA" id="ARBA00009716"/>
    </source>
</evidence>
<evidence type="ECO:0000256" key="4">
    <source>
        <dbReference type="SAM" id="Phobius"/>
    </source>
</evidence>
<keyword evidence="4" id="KW-0472">Membrane</keyword>
<evidence type="ECO:0000313" key="6">
    <source>
        <dbReference type="EMBL" id="MCZ0866057.1"/>
    </source>
</evidence>
<reference evidence="6 7" key="1">
    <citation type="submission" date="2022-12" db="EMBL/GenBank/DDBJ databases">
        <title>Dasania phycosphaerae sp. nov., isolated from particulate material of the south coast of Korea.</title>
        <authorList>
            <person name="Jiang Y."/>
        </authorList>
    </citation>
    <scope>NUCLEOTIDE SEQUENCE [LARGE SCALE GENOMIC DNA]</scope>
    <source>
        <strain evidence="6 7">GY-19</strain>
    </source>
</reference>
<dbReference type="RefSeq" id="WP_258332212.1">
    <property type="nucleotide sequence ID" value="NZ_JAPTGG010000010.1"/>
</dbReference>
<dbReference type="Gene3D" id="3.20.20.70">
    <property type="entry name" value="Aldolase class I"/>
    <property type="match status" value="1"/>
</dbReference>
<gene>
    <name evidence="6" type="ORF">O0V09_12665</name>
</gene>
<organism evidence="6 7">
    <name type="scientific">Dasania phycosphaerae</name>
    <dbReference type="NCBI Taxonomy" id="2950436"/>
    <lineage>
        <taxon>Bacteria</taxon>
        <taxon>Pseudomonadati</taxon>
        <taxon>Pseudomonadota</taxon>
        <taxon>Gammaproteobacteria</taxon>
        <taxon>Cellvibrionales</taxon>
        <taxon>Spongiibacteraceae</taxon>
        <taxon>Dasania</taxon>
    </lineage>
</organism>
<dbReference type="EMBL" id="JAPTGG010000010">
    <property type="protein sequence ID" value="MCZ0866057.1"/>
    <property type="molecule type" value="Genomic_DNA"/>
</dbReference>
<dbReference type="InterPro" id="IPR013785">
    <property type="entry name" value="Aldolase_TIM"/>
</dbReference>
<keyword evidence="4" id="KW-0812">Transmembrane</keyword>
<proteinExistence type="inferred from homology"/>
<evidence type="ECO:0000313" key="7">
    <source>
        <dbReference type="Proteomes" id="UP001069090"/>
    </source>
</evidence>
<dbReference type="CDD" id="cd02808">
    <property type="entry name" value="GltS_FMN"/>
    <property type="match status" value="1"/>
</dbReference>
<feature type="region of interest" description="Disordered" evidence="3">
    <location>
        <begin position="493"/>
        <end position="515"/>
    </location>
</feature>
<comment type="similarity">
    <text evidence="1 2">Belongs to the glutamate synthase family.</text>
</comment>
<keyword evidence="4" id="KW-1133">Transmembrane helix</keyword>
<keyword evidence="7" id="KW-1185">Reference proteome</keyword>
<accession>A0A9J6RP23</accession>
<dbReference type="PIRSF" id="PIRSF006429">
    <property type="entry name" value="GOGAT_lg_2"/>
    <property type="match status" value="1"/>
</dbReference>
<protein>
    <submittedName>
        <fullName evidence="6">FMN-binding glutamate synthase family protein</fullName>
    </submittedName>
</protein>
<dbReference type="Pfam" id="PF01645">
    <property type="entry name" value="Glu_synthase"/>
    <property type="match status" value="1"/>
</dbReference>
<dbReference type="InterPro" id="IPR024188">
    <property type="entry name" value="GltB"/>
</dbReference>
<dbReference type="Proteomes" id="UP001069090">
    <property type="component" value="Unassembled WGS sequence"/>
</dbReference>
<comment type="caution">
    <text evidence="6">The sequence shown here is derived from an EMBL/GenBank/DDBJ whole genome shotgun (WGS) entry which is preliminary data.</text>
</comment>
<dbReference type="PANTHER" id="PTHR43819">
    <property type="entry name" value="ARCHAEAL-TYPE GLUTAMATE SYNTHASE [NADPH]"/>
    <property type="match status" value="1"/>
</dbReference>
<dbReference type="PANTHER" id="PTHR43819:SF1">
    <property type="entry name" value="ARCHAEAL-TYPE GLUTAMATE SYNTHASE [NADPH]"/>
    <property type="match status" value="1"/>
</dbReference>
<feature type="domain" description="Glutamate synthase" evidence="5">
    <location>
        <begin position="154"/>
        <end position="473"/>
    </location>
</feature>
<evidence type="ECO:0000256" key="2">
    <source>
        <dbReference type="PIRNR" id="PIRNR006429"/>
    </source>
</evidence>
<dbReference type="SUPFAM" id="SSF51395">
    <property type="entry name" value="FMN-linked oxidoreductases"/>
    <property type="match status" value="1"/>
</dbReference>
<dbReference type="GO" id="GO:0006537">
    <property type="term" value="P:glutamate biosynthetic process"/>
    <property type="evidence" value="ECO:0007669"/>
    <property type="project" value="InterPro"/>
</dbReference>
<dbReference type="InterPro" id="IPR002932">
    <property type="entry name" value="Glu_synthdom"/>
</dbReference>
<feature type="transmembrane region" description="Helical" evidence="4">
    <location>
        <begin position="21"/>
        <end position="42"/>
    </location>
</feature>
<dbReference type="GO" id="GO:0015930">
    <property type="term" value="F:glutamate synthase activity"/>
    <property type="evidence" value="ECO:0007669"/>
    <property type="project" value="InterPro"/>
</dbReference>
<evidence type="ECO:0000256" key="3">
    <source>
        <dbReference type="SAM" id="MobiDB-lite"/>
    </source>
</evidence>
<name>A0A9J6RP23_9GAMM</name>
<dbReference type="AlphaFoldDB" id="A0A9J6RP23"/>
<sequence length="515" mass="56989">MSTANTQFPVLYQFVSDFLEFSQLLFVLVVIIAALIVVYMYLSDITQTKQAIRRNYPVIGRFRYLFEHMGEFFRQYFFAQDRDELPFNRAQRAWVYRAAKKVDSTIAFGSTRPLNQAGDIIFLNCLFPTLTEDASPTSAVTIGQGYARLPYTTSSIFHISGMSFGAISIPAVTALSNGAKKAGIWMNTGEGSVSPYHLQGGCDLVFQIGTAKYGVGKPDQTLDEEKLLRIAELDQVKMFEIKMSQGAKPGKGGILPKEKVTKEIAEVRHIPQGQDSISPNGHREIRSIDDLLDMIVRIRKLTGKPVGFKAVIGSSDWIDDLMQAIHRRGPEHAPDFITIDSADGGTGAAPQSLMDYVGLPIKRSLPLMVDKLIEYNLRERIKVIVSGKLINPSEVAWAICMGADFVTSARGFMFALGCIQALQCNKNTCPTGITTHNKDLQRGLDPTDKAERVYHYATQLQYEVGTIAHACGVTEARGLTRKHAHIINADGLPEPMEEQFPTPTVRSDLIASSKE</sequence>
<evidence type="ECO:0000259" key="5">
    <source>
        <dbReference type="Pfam" id="PF01645"/>
    </source>
</evidence>